<dbReference type="PANTHER" id="PTHR43638:SF3">
    <property type="entry name" value="ALDEHYDE REDUCTASE"/>
    <property type="match status" value="1"/>
</dbReference>
<dbReference type="OrthoDB" id="9783572at2"/>
<protein>
    <submittedName>
        <fullName evidence="2">Aldo/keto reductase</fullName>
    </submittedName>
</protein>
<sequence>MIRSPATALSRADFLKLAGLTGLGVMAAPSLGLAAAPEGGPIRRAIPSSGERLPVVGLGTWQQFDVDRDSAEMAQLREVLSLLFEAGGTVIDSSPMYGAAEARVGDLLADMQARPKAFLATKVWTTGREDGIRQMERSARLLQAKVIDLMQVHNLLDLPTHLPTLRDWKAAGRIRYLGVTHYTSGALDQLAGIIETETPDFVQLAFSPAVREAERRVLPLARDKGVAILVNRPFEGGGLFRKVRGKEVPDWAQPYAASWGQFFLKYILSNPAVTCVIPGTSNPRHVVDNLGAGQGRLPDEGERKRMIAYIETL</sequence>
<dbReference type="RefSeq" id="WP_067560319.1">
    <property type="nucleotide sequence ID" value="NZ_LPXN01000176.1"/>
</dbReference>
<dbReference type="STRING" id="580166.AUP43_15010"/>
<organism evidence="2 3">
    <name type="scientific">Oceanibaculum pacificum</name>
    <dbReference type="NCBI Taxonomy" id="580166"/>
    <lineage>
        <taxon>Bacteria</taxon>
        <taxon>Pseudomonadati</taxon>
        <taxon>Pseudomonadota</taxon>
        <taxon>Alphaproteobacteria</taxon>
        <taxon>Rhodospirillales</taxon>
        <taxon>Oceanibaculaceae</taxon>
        <taxon>Oceanibaculum</taxon>
    </lineage>
</organism>
<dbReference type="SUPFAM" id="SSF51430">
    <property type="entry name" value="NAD(P)-linked oxidoreductase"/>
    <property type="match status" value="1"/>
</dbReference>
<dbReference type="InterPro" id="IPR006311">
    <property type="entry name" value="TAT_signal"/>
</dbReference>
<reference evidence="2 3" key="1">
    <citation type="submission" date="2015-12" db="EMBL/GenBank/DDBJ databases">
        <title>Genome sequence of Oceanibaculum pacificum MCCC 1A02656.</title>
        <authorList>
            <person name="Lu L."/>
            <person name="Lai Q."/>
            <person name="Shao Z."/>
            <person name="Qian P."/>
        </authorList>
    </citation>
    <scope>NUCLEOTIDE SEQUENCE [LARGE SCALE GENOMIC DNA]</scope>
    <source>
        <strain evidence="2 3">MCCC 1A02656</strain>
    </source>
</reference>
<dbReference type="EMBL" id="LPXN01000176">
    <property type="protein sequence ID" value="KZC97662.1"/>
    <property type="molecule type" value="Genomic_DNA"/>
</dbReference>
<dbReference type="Proteomes" id="UP000076400">
    <property type="component" value="Unassembled WGS sequence"/>
</dbReference>
<dbReference type="AlphaFoldDB" id="A0A154V8L6"/>
<accession>A0A154V8L6</accession>
<dbReference type="InterPro" id="IPR036812">
    <property type="entry name" value="NAD(P)_OxRdtase_dom_sf"/>
</dbReference>
<dbReference type="PROSITE" id="PS51318">
    <property type="entry name" value="TAT"/>
    <property type="match status" value="1"/>
</dbReference>
<evidence type="ECO:0000313" key="2">
    <source>
        <dbReference type="EMBL" id="KZC97662.1"/>
    </source>
</evidence>
<keyword evidence="3" id="KW-1185">Reference proteome</keyword>
<evidence type="ECO:0000313" key="3">
    <source>
        <dbReference type="Proteomes" id="UP000076400"/>
    </source>
</evidence>
<dbReference type="CDD" id="cd19095">
    <property type="entry name" value="AKR_PA4992-like"/>
    <property type="match status" value="1"/>
</dbReference>
<dbReference type="InterPro" id="IPR023210">
    <property type="entry name" value="NADP_OxRdtase_dom"/>
</dbReference>
<dbReference type="Gene3D" id="3.20.20.100">
    <property type="entry name" value="NADP-dependent oxidoreductase domain"/>
    <property type="match status" value="1"/>
</dbReference>
<evidence type="ECO:0000259" key="1">
    <source>
        <dbReference type="Pfam" id="PF00248"/>
    </source>
</evidence>
<proteinExistence type="predicted"/>
<name>A0A154V8L6_9PROT</name>
<comment type="caution">
    <text evidence="2">The sequence shown here is derived from an EMBL/GenBank/DDBJ whole genome shotgun (WGS) entry which is preliminary data.</text>
</comment>
<feature type="domain" description="NADP-dependent oxidoreductase" evidence="1">
    <location>
        <begin position="56"/>
        <end position="300"/>
    </location>
</feature>
<dbReference type="Pfam" id="PF00248">
    <property type="entry name" value="Aldo_ket_red"/>
    <property type="match status" value="1"/>
</dbReference>
<dbReference type="PANTHER" id="PTHR43638">
    <property type="entry name" value="OXIDOREDUCTASE, ALDO/KETO REDUCTASE FAMILY PROTEIN"/>
    <property type="match status" value="1"/>
</dbReference>
<gene>
    <name evidence="2" type="ORF">AUP43_15010</name>
</gene>